<dbReference type="Pfam" id="PF00096">
    <property type="entry name" value="zf-C2H2"/>
    <property type="match status" value="1"/>
</dbReference>
<comment type="caution">
    <text evidence="4">The sequence shown here is derived from an EMBL/GenBank/DDBJ whole genome shotgun (WGS) entry which is preliminary data.</text>
</comment>
<keyword evidence="1" id="KW-0863">Zinc-finger</keyword>
<evidence type="ECO:0000256" key="2">
    <source>
        <dbReference type="SAM" id="MobiDB-lite"/>
    </source>
</evidence>
<feature type="region of interest" description="Disordered" evidence="2">
    <location>
        <begin position="226"/>
        <end position="261"/>
    </location>
</feature>
<accession>A0ABQ9GKD1</accession>
<sequence>MTFGRSEELCAHLIHHSDENTAKLRTPSLGPRKYKRRRRYGHDLPHFPNIPSFMPSDKKLSDTDSEEEVKRKITKKKYKSRGKDNPGENLRTVVKTLDSVVDNINSLVHKSSLGKSKSDKLVRNKYKVVGNNKLITTDSKVPDGKVRMPNYNVGGFVRRTKPAAEGRARPRTKNVTSSTLAALKAVSSKSVVDQNAKSSVEMNRVRPRTKNVNYHNVHLGKLTPAVFPNNLKSKSNKKEVTSAASNQASSNSVDKSANASVPQSLKNMCGEDGLNGNFRCEMCSETFSRRSELLVHVSIHI</sequence>
<gene>
    <name evidence="4" type="ORF">PR048_026092</name>
</gene>
<feature type="domain" description="C2H2-type" evidence="3">
    <location>
        <begin position="278"/>
        <end position="301"/>
    </location>
</feature>
<dbReference type="PROSITE" id="PS50157">
    <property type="entry name" value="ZINC_FINGER_C2H2_2"/>
    <property type="match status" value="1"/>
</dbReference>
<dbReference type="PROSITE" id="PS00028">
    <property type="entry name" value="ZINC_FINGER_C2H2_1"/>
    <property type="match status" value="1"/>
</dbReference>
<name>A0ABQ9GKD1_9NEOP</name>
<keyword evidence="1" id="KW-0862">Zinc</keyword>
<organism evidence="4 5">
    <name type="scientific">Dryococelus australis</name>
    <dbReference type="NCBI Taxonomy" id="614101"/>
    <lineage>
        <taxon>Eukaryota</taxon>
        <taxon>Metazoa</taxon>
        <taxon>Ecdysozoa</taxon>
        <taxon>Arthropoda</taxon>
        <taxon>Hexapoda</taxon>
        <taxon>Insecta</taxon>
        <taxon>Pterygota</taxon>
        <taxon>Neoptera</taxon>
        <taxon>Polyneoptera</taxon>
        <taxon>Phasmatodea</taxon>
        <taxon>Verophasmatodea</taxon>
        <taxon>Anareolatae</taxon>
        <taxon>Phasmatidae</taxon>
        <taxon>Eurycanthinae</taxon>
        <taxon>Dryococelus</taxon>
    </lineage>
</organism>
<dbReference type="InterPro" id="IPR013087">
    <property type="entry name" value="Znf_C2H2_type"/>
</dbReference>
<evidence type="ECO:0000313" key="5">
    <source>
        <dbReference type="Proteomes" id="UP001159363"/>
    </source>
</evidence>
<dbReference type="Gene3D" id="3.30.160.60">
    <property type="entry name" value="Classic Zinc Finger"/>
    <property type="match status" value="1"/>
</dbReference>
<keyword evidence="5" id="KW-1185">Reference proteome</keyword>
<feature type="compositionally biased region" description="Low complexity" evidence="2">
    <location>
        <begin position="242"/>
        <end position="252"/>
    </location>
</feature>
<evidence type="ECO:0000313" key="4">
    <source>
        <dbReference type="EMBL" id="KAJ8872486.1"/>
    </source>
</evidence>
<feature type="region of interest" description="Disordered" evidence="2">
    <location>
        <begin position="40"/>
        <end position="89"/>
    </location>
</feature>
<proteinExistence type="predicted"/>
<dbReference type="Proteomes" id="UP001159363">
    <property type="component" value="Chromosome 10"/>
</dbReference>
<dbReference type="EMBL" id="JARBHB010000011">
    <property type="protein sequence ID" value="KAJ8872486.1"/>
    <property type="molecule type" value="Genomic_DNA"/>
</dbReference>
<protein>
    <recommendedName>
        <fullName evidence="3">C2H2-type domain-containing protein</fullName>
    </recommendedName>
</protein>
<reference evidence="4 5" key="1">
    <citation type="submission" date="2023-02" db="EMBL/GenBank/DDBJ databases">
        <title>LHISI_Scaffold_Assembly.</title>
        <authorList>
            <person name="Stuart O.P."/>
            <person name="Cleave R."/>
            <person name="Magrath M.J.L."/>
            <person name="Mikheyev A.S."/>
        </authorList>
    </citation>
    <scope>NUCLEOTIDE SEQUENCE [LARGE SCALE GENOMIC DNA]</scope>
    <source>
        <strain evidence="4">Daus_M_001</strain>
        <tissue evidence="4">Leg muscle</tissue>
    </source>
</reference>
<keyword evidence="1" id="KW-0479">Metal-binding</keyword>
<evidence type="ECO:0000259" key="3">
    <source>
        <dbReference type="PROSITE" id="PS50157"/>
    </source>
</evidence>
<dbReference type="SMART" id="SM00355">
    <property type="entry name" value="ZnF_C2H2"/>
    <property type="match status" value="1"/>
</dbReference>
<evidence type="ECO:0000256" key="1">
    <source>
        <dbReference type="PROSITE-ProRule" id="PRU00042"/>
    </source>
</evidence>